<evidence type="ECO:0000313" key="3">
    <source>
        <dbReference type="Proteomes" id="UP001305521"/>
    </source>
</evidence>
<protein>
    <submittedName>
        <fullName evidence="2">Uncharacterized protein</fullName>
    </submittedName>
</protein>
<reference evidence="2 3" key="1">
    <citation type="submission" date="2023-11" db="EMBL/GenBank/DDBJ databases">
        <title>Arctic aerobic anoxygenic photoheterotroph Sediminicoccus rosea KRV36 adapts its photosynthesis to long days of polar summer.</title>
        <authorList>
            <person name="Tomasch J."/>
            <person name="Kopejtka K."/>
            <person name="Bily T."/>
            <person name="Gardiner A.T."/>
            <person name="Gardian Z."/>
            <person name="Shivaramu S."/>
            <person name="Koblizek M."/>
            <person name="Engelhardt F."/>
            <person name="Kaftan D."/>
        </authorList>
    </citation>
    <scope>NUCLEOTIDE SEQUENCE [LARGE SCALE GENOMIC DNA]</scope>
    <source>
        <strain evidence="2 3">R-30</strain>
    </source>
</reference>
<dbReference type="Proteomes" id="UP001305521">
    <property type="component" value="Chromosome"/>
</dbReference>
<name>A0ABZ0PES4_9PROT</name>
<organism evidence="2 3">
    <name type="scientific">Sediminicoccus rosea</name>
    <dbReference type="NCBI Taxonomy" id="1225128"/>
    <lineage>
        <taxon>Bacteria</taxon>
        <taxon>Pseudomonadati</taxon>
        <taxon>Pseudomonadota</taxon>
        <taxon>Alphaproteobacteria</taxon>
        <taxon>Acetobacterales</taxon>
        <taxon>Roseomonadaceae</taxon>
        <taxon>Sediminicoccus</taxon>
    </lineage>
</organism>
<evidence type="ECO:0000256" key="1">
    <source>
        <dbReference type="SAM" id="MobiDB-lite"/>
    </source>
</evidence>
<keyword evidence="3" id="KW-1185">Reference proteome</keyword>
<evidence type="ECO:0000313" key="2">
    <source>
        <dbReference type="EMBL" id="WPB84122.1"/>
    </source>
</evidence>
<dbReference type="EMBL" id="CP137852">
    <property type="protein sequence ID" value="WPB84122.1"/>
    <property type="molecule type" value="Genomic_DNA"/>
</dbReference>
<gene>
    <name evidence="2" type="ORF">R9Z33_18730</name>
</gene>
<feature type="region of interest" description="Disordered" evidence="1">
    <location>
        <begin position="36"/>
        <end position="58"/>
    </location>
</feature>
<proteinExistence type="predicted"/>
<sequence>MDERTKTLAQAAGLAATATRFPADVEEALATLAKHKAALPRSSDPALEPTPAYQGPRA</sequence>
<accession>A0ABZ0PES4</accession>
<dbReference type="RefSeq" id="WP_318648079.1">
    <property type="nucleotide sequence ID" value="NZ_CP137852.1"/>
</dbReference>